<evidence type="ECO:0000256" key="2">
    <source>
        <dbReference type="ARBA" id="ARBA00023125"/>
    </source>
</evidence>
<sequence>MATLKDIVTTRLEQLDIGAVEAATQAGIERTFIRDIVEGRKKSVRSDKVAELARALSLDPDALARNELRVAGPETRKSLVSSFDPDAMVEHDGYHDVAYSREGWQPAIAGALPELDGRLGAGQGTVGEMINLPVQNGVVSGHRIVAEWLMPQNYLRDEIKASPGHTIIMEVIGDSMTPTYQPGDRVLIDLQQNTFASDTVYAISDGFSEPQIKRLQRVPFSNPTQVRIISDNPALETFTADLEQLTIIGRICGHIARK</sequence>
<feature type="domain" description="HTH cro/C1-type" evidence="4">
    <location>
        <begin position="21"/>
        <end position="63"/>
    </location>
</feature>
<comment type="caution">
    <text evidence="5">The sequence shown here is derived from an EMBL/GenBank/DDBJ whole genome shotgun (WGS) entry which is preliminary data.</text>
</comment>
<dbReference type="PANTHER" id="PTHR40661">
    <property type="match status" value="1"/>
</dbReference>
<name>A0ABY2QY48_9HYPH</name>
<keyword evidence="6" id="KW-1185">Reference proteome</keyword>
<evidence type="ECO:0000313" key="6">
    <source>
        <dbReference type="Proteomes" id="UP000309667"/>
    </source>
</evidence>
<accession>A0ABY2QY48</accession>
<reference evidence="5 6" key="1">
    <citation type="submission" date="2019-04" db="EMBL/GenBank/DDBJ databases">
        <title>Genome sequence of strain 7209-2.</title>
        <authorList>
            <person name="Gao J."/>
            <person name="Sun J."/>
        </authorList>
    </citation>
    <scope>NUCLEOTIDE SEQUENCE [LARGE SCALE GENOMIC DNA]</scope>
    <source>
        <strain evidence="5 6">7209-2</strain>
    </source>
</reference>
<evidence type="ECO:0000313" key="5">
    <source>
        <dbReference type="EMBL" id="THV14375.1"/>
    </source>
</evidence>
<dbReference type="InterPro" id="IPR039418">
    <property type="entry name" value="LexA-like"/>
</dbReference>
<gene>
    <name evidence="5" type="ORF">E9677_12645</name>
</gene>
<dbReference type="InterPro" id="IPR001387">
    <property type="entry name" value="Cro/C1-type_HTH"/>
</dbReference>
<dbReference type="InterPro" id="IPR036286">
    <property type="entry name" value="LexA/Signal_pep-like_sf"/>
</dbReference>
<dbReference type="Proteomes" id="UP000309667">
    <property type="component" value="Unassembled WGS sequence"/>
</dbReference>
<keyword evidence="3" id="KW-0804">Transcription</keyword>
<keyword evidence="1" id="KW-0805">Transcription regulation</keyword>
<evidence type="ECO:0000256" key="1">
    <source>
        <dbReference type="ARBA" id="ARBA00023015"/>
    </source>
</evidence>
<keyword evidence="2" id="KW-0238">DNA-binding</keyword>
<protein>
    <submittedName>
        <fullName evidence="5">S24 family peptidase</fullName>
    </submittedName>
</protein>
<dbReference type="SUPFAM" id="SSF51306">
    <property type="entry name" value="LexA/Signal peptidase"/>
    <property type="match status" value="1"/>
</dbReference>
<dbReference type="PROSITE" id="PS50943">
    <property type="entry name" value="HTH_CROC1"/>
    <property type="match status" value="1"/>
</dbReference>
<dbReference type="InterPro" id="IPR010982">
    <property type="entry name" value="Lambda_DNA-bd_dom_sf"/>
</dbReference>
<dbReference type="EMBL" id="STGT01000003">
    <property type="protein sequence ID" value="THV14375.1"/>
    <property type="molecule type" value="Genomic_DNA"/>
</dbReference>
<dbReference type="CDD" id="cd06529">
    <property type="entry name" value="S24_LexA-like"/>
    <property type="match status" value="1"/>
</dbReference>
<organism evidence="5 6">
    <name type="scientific">Rhizobium rhizophilum</name>
    <dbReference type="NCBI Taxonomy" id="1850373"/>
    <lineage>
        <taxon>Bacteria</taxon>
        <taxon>Pseudomonadati</taxon>
        <taxon>Pseudomonadota</taxon>
        <taxon>Alphaproteobacteria</taxon>
        <taxon>Hyphomicrobiales</taxon>
        <taxon>Rhizobiaceae</taxon>
        <taxon>Rhizobium/Agrobacterium group</taxon>
        <taxon>Rhizobium</taxon>
    </lineage>
</organism>
<dbReference type="Gene3D" id="2.10.109.10">
    <property type="entry name" value="Umud Fragment, subunit A"/>
    <property type="match status" value="1"/>
</dbReference>
<dbReference type="Gene3D" id="1.10.260.40">
    <property type="entry name" value="lambda repressor-like DNA-binding domains"/>
    <property type="match status" value="1"/>
</dbReference>
<dbReference type="SUPFAM" id="SSF47413">
    <property type="entry name" value="lambda repressor-like DNA-binding domains"/>
    <property type="match status" value="1"/>
</dbReference>
<evidence type="ECO:0000256" key="3">
    <source>
        <dbReference type="ARBA" id="ARBA00023163"/>
    </source>
</evidence>
<evidence type="ECO:0000259" key="4">
    <source>
        <dbReference type="PROSITE" id="PS50943"/>
    </source>
</evidence>
<proteinExistence type="predicted"/>
<dbReference type="PANTHER" id="PTHR40661:SF3">
    <property type="entry name" value="FELS-1 PROPHAGE TRANSCRIPTIONAL REGULATOR"/>
    <property type="match status" value="1"/>
</dbReference>
<dbReference type="InterPro" id="IPR015927">
    <property type="entry name" value="Peptidase_S24_S26A/B/C"/>
</dbReference>
<dbReference type="Pfam" id="PF00717">
    <property type="entry name" value="Peptidase_S24"/>
    <property type="match status" value="1"/>
</dbReference>